<evidence type="ECO:0000256" key="5">
    <source>
        <dbReference type="ARBA" id="ARBA00022801"/>
    </source>
</evidence>
<evidence type="ECO:0000256" key="3">
    <source>
        <dbReference type="ARBA" id="ARBA00022741"/>
    </source>
</evidence>
<evidence type="ECO:0000259" key="17">
    <source>
        <dbReference type="PROSITE" id="PS51194"/>
    </source>
</evidence>
<comment type="function">
    <text evidence="15">Plays a critical role in recombination and DNA repair. Helps process Holliday junction intermediates to mature products by catalyzing branch migration. Has replication fork regression activity, unwinds stalled or blocked replication forks to make a HJ that can be resolved. Has a DNA unwinding activity characteristic of a DNA helicase with 3'-5' polarity.</text>
</comment>
<dbReference type="Pfam" id="PF00270">
    <property type="entry name" value="DEAD"/>
    <property type="match status" value="1"/>
</dbReference>
<dbReference type="InterPro" id="IPR014001">
    <property type="entry name" value="Helicase_ATP-bd"/>
</dbReference>
<dbReference type="Proteomes" id="UP000324209">
    <property type="component" value="Chromosome"/>
</dbReference>
<dbReference type="Pfam" id="PF00271">
    <property type="entry name" value="Helicase_C"/>
    <property type="match status" value="1"/>
</dbReference>
<dbReference type="SMART" id="SM00487">
    <property type="entry name" value="DEXDc"/>
    <property type="match status" value="1"/>
</dbReference>
<keyword evidence="19" id="KW-1185">Reference proteome</keyword>
<dbReference type="InterPro" id="IPR011545">
    <property type="entry name" value="DEAD/DEAH_box_helicase_dom"/>
</dbReference>
<dbReference type="InterPro" id="IPR001650">
    <property type="entry name" value="Helicase_C-like"/>
</dbReference>
<feature type="domain" description="Helicase C-terminal" evidence="17">
    <location>
        <begin position="455"/>
        <end position="620"/>
    </location>
</feature>
<comment type="catalytic activity">
    <reaction evidence="14 15">
        <text>ATP + H2O = ADP + phosphate + H(+)</text>
        <dbReference type="Rhea" id="RHEA:13065"/>
        <dbReference type="ChEBI" id="CHEBI:15377"/>
        <dbReference type="ChEBI" id="CHEBI:15378"/>
        <dbReference type="ChEBI" id="CHEBI:30616"/>
        <dbReference type="ChEBI" id="CHEBI:43474"/>
        <dbReference type="ChEBI" id="CHEBI:456216"/>
        <dbReference type="EC" id="5.6.2.4"/>
    </reaction>
</comment>
<evidence type="ECO:0000256" key="9">
    <source>
        <dbReference type="ARBA" id="ARBA00023172"/>
    </source>
</evidence>
<organism evidence="18 19">
    <name type="scientific">Oceanispirochaeta crateris</name>
    <dbReference type="NCBI Taxonomy" id="2518645"/>
    <lineage>
        <taxon>Bacteria</taxon>
        <taxon>Pseudomonadati</taxon>
        <taxon>Spirochaetota</taxon>
        <taxon>Spirochaetia</taxon>
        <taxon>Spirochaetales</taxon>
        <taxon>Spirochaetaceae</taxon>
        <taxon>Oceanispirochaeta</taxon>
    </lineage>
</organism>
<evidence type="ECO:0000256" key="2">
    <source>
        <dbReference type="ARBA" id="ARBA00017846"/>
    </source>
</evidence>
<protein>
    <recommendedName>
        <fullName evidence="2 15">ATP-dependent DNA helicase RecG</fullName>
        <ecNumber evidence="13 15">5.6.2.4</ecNumber>
    </recommendedName>
</protein>
<evidence type="ECO:0000256" key="6">
    <source>
        <dbReference type="ARBA" id="ARBA00022806"/>
    </source>
</evidence>
<keyword evidence="10 15" id="KW-0234">DNA repair</keyword>
<dbReference type="PROSITE" id="PS51194">
    <property type="entry name" value="HELICASE_CTER"/>
    <property type="match status" value="1"/>
</dbReference>
<dbReference type="SUPFAM" id="SSF52540">
    <property type="entry name" value="P-loop containing nucleoside triphosphate hydrolases"/>
    <property type="match status" value="2"/>
</dbReference>
<evidence type="ECO:0000256" key="7">
    <source>
        <dbReference type="ARBA" id="ARBA00022840"/>
    </source>
</evidence>
<dbReference type="RefSeq" id="WP_149486039.1">
    <property type="nucleotide sequence ID" value="NZ_CP036150.1"/>
</dbReference>
<evidence type="ECO:0000256" key="15">
    <source>
        <dbReference type="RuleBase" id="RU363016"/>
    </source>
</evidence>
<keyword evidence="11" id="KW-0413">Isomerase</keyword>
<sequence length="688" mass="77401">MFLGELLQPVNRLKGIGPNHHKSLSALGIFTIGQLLSHFPVRYEDHQSDKTILQAAGIEAVNTQMTIVGKESFSWKGRPTLKLLVEDDSASGSLLCYGRNFLGGKLLTGTQIYIYGQFQYRFGEWQCGAFEFEIVSDCPEKYGKILPLYPLGGSLNQNVLRKAIQQGIREYTPGLKEELPEILKAQYGWPDRLSALKNIHNPGSPQEAEQARDYFIYEELFHLQTAVGRNAVKQRQINRTDKIRLPRKLEKKLKSTLPFSLTSDQEKVLDEIVSDLEGNRGMNRLIQGDVGSGKTLVAFLAALNVIEGGRQAALMAPTELLARQHADNASRLLTPLGITIAYLSGNTQGEGRRHLLTQLKEGNIQFVVGTHALFSEDVQYRELGLAVIDEQHRFGVAQRQMLAKKGHCVDLLYMTATPIPRTLAMTAFGDLDVSTIKTMPPGRKTIETHLTREGNEEKVYTFVLNELNKGRQAYFVYPLIEKSEKLDLKDAENMFEQLQKTFPDHALALIHSRIPDEEKKERMERFSKGNVDLLVATSVVEVGVDVPNATIMVIEHAERFGLSALHQLRGRVGRSEKQSYAFLIYSNNLTEEGKQRLRVMMENSDGFVIAEEDLKLRGPGEIAGVRQSGYMKFRIADMIRDSDVLLKARQDVMSILEKDPDLKSPEFSLLRELWESAPPFSETLIRTG</sequence>
<evidence type="ECO:0000256" key="12">
    <source>
        <dbReference type="ARBA" id="ARBA00034617"/>
    </source>
</evidence>
<dbReference type="GO" id="GO:0016887">
    <property type="term" value="F:ATP hydrolysis activity"/>
    <property type="evidence" value="ECO:0007669"/>
    <property type="project" value="RHEA"/>
</dbReference>
<dbReference type="GO" id="GO:0006281">
    <property type="term" value="P:DNA repair"/>
    <property type="evidence" value="ECO:0007669"/>
    <property type="project" value="UniProtKB-UniRule"/>
</dbReference>
<keyword evidence="8" id="KW-0238">DNA-binding</keyword>
<comment type="catalytic activity">
    <reaction evidence="12 15">
        <text>Couples ATP hydrolysis with the unwinding of duplex DNA by translocating in the 3'-5' direction.</text>
        <dbReference type="EC" id="5.6.2.4"/>
    </reaction>
</comment>
<evidence type="ECO:0000259" key="16">
    <source>
        <dbReference type="PROSITE" id="PS51192"/>
    </source>
</evidence>
<dbReference type="Gene3D" id="3.40.50.300">
    <property type="entry name" value="P-loop containing nucleotide triphosphate hydrolases"/>
    <property type="match status" value="2"/>
</dbReference>
<dbReference type="GO" id="GO:0043138">
    <property type="term" value="F:3'-5' DNA helicase activity"/>
    <property type="evidence" value="ECO:0007669"/>
    <property type="project" value="UniProtKB-EC"/>
</dbReference>
<proteinExistence type="inferred from homology"/>
<dbReference type="InterPro" id="IPR033454">
    <property type="entry name" value="RecG_wedge"/>
</dbReference>
<dbReference type="InterPro" id="IPR012340">
    <property type="entry name" value="NA-bd_OB-fold"/>
</dbReference>
<dbReference type="PANTHER" id="PTHR47964:SF1">
    <property type="entry name" value="ATP-DEPENDENT DNA HELICASE HOMOLOG RECG, CHLOROPLASTIC"/>
    <property type="match status" value="1"/>
</dbReference>
<dbReference type="InterPro" id="IPR027417">
    <property type="entry name" value="P-loop_NTPase"/>
</dbReference>
<feature type="domain" description="Helicase ATP-binding" evidence="16">
    <location>
        <begin position="275"/>
        <end position="436"/>
    </location>
</feature>
<keyword evidence="6 15" id="KW-0347">Helicase</keyword>
<dbReference type="NCBIfam" id="TIGR00643">
    <property type="entry name" value="recG"/>
    <property type="match status" value="1"/>
</dbReference>
<keyword evidence="9 15" id="KW-0233">DNA recombination</keyword>
<dbReference type="CDD" id="cd18811">
    <property type="entry name" value="SF2_C_RecG"/>
    <property type="match status" value="1"/>
</dbReference>
<dbReference type="GO" id="GO:0006310">
    <property type="term" value="P:DNA recombination"/>
    <property type="evidence" value="ECO:0007669"/>
    <property type="project" value="UniProtKB-UniRule"/>
</dbReference>
<dbReference type="PANTHER" id="PTHR47964">
    <property type="entry name" value="ATP-DEPENDENT DNA HELICASE HOMOLOG RECG, CHLOROPLASTIC"/>
    <property type="match status" value="1"/>
</dbReference>
<gene>
    <name evidence="18" type="primary">recG</name>
    <name evidence="18" type="ORF">EXM22_08165</name>
</gene>
<dbReference type="InterPro" id="IPR047112">
    <property type="entry name" value="RecG/Mfd"/>
</dbReference>
<dbReference type="EMBL" id="CP036150">
    <property type="protein sequence ID" value="QEN07959.1"/>
    <property type="molecule type" value="Genomic_DNA"/>
</dbReference>
<dbReference type="GO" id="GO:0003677">
    <property type="term" value="F:DNA binding"/>
    <property type="evidence" value="ECO:0007669"/>
    <property type="project" value="UniProtKB-KW"/>
</dbReference>
<evidence type="ECO:0000256" key="1">
    <source>
        <dbReference type="ARBA" id="ARBA00007504"/>
    </source>
</evidence>
<dbReference type="AlphaFoldDB" id="A0A5C1QL68"/>
<dbReference type="Pfam" id="PF17191">
    <property type="entry name" value="RecG_wedge"/>
    <property type="match status" value="1"/>
</dbReference>
<dbReference type="NCBIfam" id="NF008168">
    <property type="entry name" value="PRK10917.2-2"/>
    <property type="match status" value="1"/>
</dbReference>
<reference evidence="18 19" key="1">
    <citation type="submission" date="2019-02" db="EMBL/GenBank/DDBJ databases">
        <title>Complete Genome Sequence and Methylome Analysis of free living Spirochaetas.</title>
        <authorList>
            <person name="Fomenkov A."/>
            <person name="Dubinina G."/>
            <person name="Leshcheva N."/>
            <person name="Mikheeva N."/>
            <person name="Grabovich M."/>
            <person name="Vincze T."/>
            <person name="Roberts R.J."/>
        </authorList>
    </citation>
    <scope>NUCLEOTIDE SEQUENCE [LARGE SCALE GENOMIC DNA]</scope>
    <source>
        <strain evidence="18 19">K2</strain>
    </source>
</reference>
<evidence type="ECO:0000256" key="10">
    <source>
        <dbReference type="ARBA" id="ARBA00023204"/>
    </source>
</evidence>
<dbReference type="EC" id="5.6.2.4" evidence="13 15"/>
<keyword evidence="4 15" id="KW-0227">DNA damage</keyword>
<dbReference type="SUPFAM" id="SSF50249">
    <property type="entry name" value="Nucleic acid-binding proteins"/>
    <property type="match status" value="1"/>
</dbReference>
<keyword evidence="5 15" id="KW-0378">Hydrolase</keyword>
<dbReference type="InterPro" id="IPR045562">
    <property type="entry name" value="RecG_dom3_C"/>
</dbReference>
<dbReference type="KEGG" id="ock:EXM22_08165"/>
<dbReference type="GO" id="GO:0005524">
    <property type="term" value="F:ATP binding"/>
    <property type="evidence" value="ECO:0007669"/>
    <property type="project" value="UniProtKB-KW"/>
</dbReference>
<keyword evidence="7 15" id="KW-0067">ATP-binding</keyword>
<dbReference type="CDD" id="cd17992">
    <property type="entry name" value="DEXHc_RecG"/>
    <property type="match status" value="1"/>
</dbReference>
<evidence type="ECO:0000313" key="19">
    <source>
        <dbReference type="Proteomes" id="UP000324209"/>
    </source>
</evidence>
<evidence type="ECO:0000313" key="18">
    <source>
        <dbReference type="EMBL" id="QEN07959.1"/>
    </source>
</evidence>
<evidence type="ECO:0000256" key="14">
    <source>
        <dbReference type="ARBA" id="ARBA00048988"/>
    </source>
</evidence>
<evidence type="ECO:0000256" key="13">
    <source>
        <dbReference type="ARBA" id="ARBA00034808"/>
    </source>
</evidence>
<evidence type="ECO:0000256" key="8">
    <source>
        <dbReference type="ARBA" id="ARBA00023125"/>
    </source>
</evidence>
<evidence type="ECO:0000256" key="4">
    <source>
        <dbReference type="ARBA" id="ARBA00022763"/>
    </source>
</evidence>
<name>A0A5C1QL68_9SPIO</name>
<dbReference type="PROSITE" id="PS51192">
    <property type="entry name" value="HELICASE_ATP_BIND_1"/>
    <property type="match status" value="1"/>
</dbReference>
<dbReference type="SMART" id="SM00490">
    <property type="entry name" value="HELICc"/>
    <property type="match status" value="1"/>
</dbReference>
<accession>A0A5C1QL68</accession>
<keyword evidence="3 15" id="KW-0547">Nucleotide-binding</keyword>
<dbReference type="InterPro" id="IPR004609">
    <property type="entry name" value="ATP-dep_DNA_helicase_RecG"/>
</dbReference>
<comment type="similarity">
    <text evidence="1 15">Belongs to the helicase family. RecG subfamily.</text>
</comment>
<dbReference type="NCBIfam" id="NF008165">
    <property type="entry name" value="PRK10917.1-3"/>
    <property type="match status" value="1"/>
</dbReference>
<dbReference type="OrthoDB" id="9804325at2"/>
<dbReference type="Pfam" id="PF19833">
    <property type="entry name" value="RecG_dom3_C"/>
    <property type="match status" value="1"/>
</dbReference>
<evidence type="ECO:0000256" key="11">
    <source>
        <dbReference type="ARBA" id="ARBA00023235"/>
    </source>
</evidence>